<evidence type="ECO:0000259" key="1">
    <source>
        <dbReference type="Pfam" id="PF04230"/>
    </source>
</evidence>
<name>A0A7C2W9I7_9BACT</name>
<dbReference type="AlphaFoldDB" id="A0A7C2W9I7"/>
<dbReference type="GO" id="GO:0016740">
    <property type="term" value="F:transferase activity"/>
    <property type="evidence" value="ECO:0007669"/>
    <property type="project" value="UniProtKB-KW"/>
</dbReference>
<proteinExistence type="predicted"/>
<evidence type="ECO:0000313" key="2">
    <source>
        <dbReference type="EMBL" id="HEX69731.1"/>
    </source>
</evidence>
<dbReference type="PANTHER" id="PTHR36836">
    <property type="entry name" value="COLANIC ACID BIOSYNTHESIS PROTEIN WCAK"/>
    <property type="match status" value="1"/>
</dbReference>
<accession>A0A7C2W9I7</accession>
<protein>
    <submittedName>
        <fullName evidence="2">Polysaccharide pyruvyl transferase</fullName>
    </submittedName>
</protein>
<keyword evidence="2" id="KW-0808">Transferase</keyword>
<dbReference type="EMBL" id="DSID01000046">
    <property type="protein sequence ID" value="HEX69731.1"/>
    <property type="molecule type" value="Genomic_DNA"/>
</dbReference>
<reference evidence="2" key="1">
    <citation type="journal article" date="2020" name="mSystems">
        <title>Genome- and Community-Level Interaction Insights into Carbon Utilization and Element Cycling Functions of Hydrothermarchaeota in Hydrothermal Sediment.</title>
        <authorList>
            <person name="Zhou Z."/>
            <person name="Liu Y."/>
            <person name="Xu W."/>
            <person name="Pan J."/>
            <person name="Luo Z.H."/>
            <person name="Li M."/>
        </authorList>
    </citation>
    <scope>NUCLEOTIDE SEQUENCE [LARGE SCALE GENOMIC DNA]</scope>
    <source>
        <strain evidence="2">SpSt-192</strain>
    </source>
</reference>
<organism evidence="2">
    <name type="scientific">Thermorudis sp</name>
    <dbReference type="NCBI Taxonomy" id="1969470"/>
    <lineage>
        <taxon>Bacteria</taxon>
        <taxon>Pseudomonadati</taxon>
        <taxon>Thermomicrobiota</taxon>
        <taxon>Thermomicrobia</taxon>
        <taxon>Thermomicrobia incertae sedis</taxon>
        <taxon>Thermorudis</taxon>
    </lineage>
</organism>
<comment type="caution">
    <text evidence="2">The sequence shown here is derived from an EMBL/GenBank/DDBJ whole genome shotgun (WGS) entry which is preliminary data.</text>
</comment>
<gene>
    <name evidence="2" type="ORF">ENP13_00580</name>
</gene>
<dbReference type="Pfam" id="PF04230">
    <property type="entry name" value="PS_pyruv_trans"/>
    <property type="match status" value="1"/>
</dbReference>
<feature type="domain" description="Polysaccharide pyruvyl transferase" evidence="1">
    <location>
        <begin position="2"/>
        <end position="286"/>
    </location>
</feature>
<dbReference type="PANTHER" id="PTHR36836:SF1">
    <property type="entry name" value="COLANIC ACID BIOSYNTHESIS PROTEIN WCAK"/>
    <property type="match status" value="1"/>
</dbReference>
<dbReference type="InterPro" id="IPR007345">
    <property type="entry name" value="Polysacch_pyruvyl_Trfase"/>
</dbReference>
<sequence>MNLGDEAILSQILRELRSRVSAEFTVFSRNPEDTRCRHGVEHAVPARELSRGEVLRELEPLDLFILGGGGILFDPDVRGFLREAQLAQDLGIPTMTWAIGVGPLENRDSRRAVLQTLNGMDLITVREPSARLVLEDIGVERDIVVTADPALLLEPESLPADALIREGIARANPLIGFSVREPGAAAPDLDVNHYHALLANAADYFVERLSASILFVPMERPTDLQHAHAVVSQMANPERAHILKGEYTPGQLLSLMTEMEFAVGMRLHFLLFAALAGVPFVPLPYASKVGEFVRELGMPTLSVQQMNAGRLLAYIDHSWDERQQLRARIRERLPALVDRARRTTDLALALLQAKGAKRRPSELELSWQPEG</sequence>